<keyword evidence="2" id="KW-1133">Transmembrane helix</keyword>
<dbReference type="RefSeq" id="WP_150333200.1">
    <property type="nucleotide sequence ID" value="NZ_CP044108.1"/>
</dbReference>
<dbReference type="InterPro" id="IPR019051">
    <property type="entry name" value="Trp_biosyn_TM_oprn/chp"/>
</dbReference>
<accession>A0ABX6A523</accession>
<feature type="transmembrane region" description="Helical" evidence="2">
    <location>
        <begin position="81"/>
        <end position="105"/>
    </location>
</feature>
<evidence type="ECO:0000256" key="1">
    <source>
        <dbReference type="SAM" id="MobiDB-lite"/>
    </source>
</evidence>
<name>A0ABX6A523_9MICO</name>
<dbReference type="Pfam" id="PF09534">
    <property type="entry name" value="Trp_oprn_chp"/>
    <property type="match status" value="1"/>
</dbReference>
<protein>
    <submittedName>
        <fullName evidence="3">Trp biosynthesis-associated membrane protein</fullName>
    </submittedName>
</protein>
<sequence length="207" mass="20530">MARQTSASTGFRTPLVLVLVVAGGVAAMLTQPTWVEGEAVGLAGNIAELSIAGAKASPLSLACALVALAAAGALSLSRRGLALACALVSSLAGIGIAVSGVLVLLDPARAASSAALEATGSVNAPVDVSASWPVVATIVCGVLVTIAGGLLMARTRVAGGGGATRTRYTRHAPTDEVGSAKLSDHTDAEAWDMLSLGEDPSDARFER</sequence>
<gene>
    <name evidence="3" type="ORF">FOB48_05895</name>
</gene>
<evidence type="ECO:0000313" key="4">
    <source>
        <dbReference type="Proteomes" id="UP000323865"/>
    </source>
</evidence>
<keyword evidence="2" id="KW-0472">Membrane</keyword>
<proteinExistence type="predicted"/>
<keyword evidence="4" id="KW-1185">Reference proteome</keyword>
<keyword evidence="2" id="KW-0812">Transmembrane</keyword>
<reference evidence="3 4" key="1">
    <citation type="submission" date="2019-09" db="EMBL/GenBank/DDBJ databases">
        <title>FDA dAtabase for Regulatory Grade micrObial Sequences (FDA-ARGOS): Supporting development and validation of Infectious Disease Dx tests.</title>
        <authorList>
            <person name="Sciortino C."/>
            <person name="Tallon L."/>
            <person name="Sadzewicz L."/>
            <person name="Vavikolanu K."/>
            <person name="Mehta A."/>
            <person name="Aluvathingal J."/>
            <person name="Nadendla S."/>
            <person name="Nandy P."/>
            <person name="Geyer C."/>
            <person name="Yan Y."/>
            <person name="Sichtig H."/>
        </authorList>
    </citation>
    <scope>NUCLEOTIDE SEQUENCE [LARGE SCALE GENOMIC DNA]</scope>
    <source>
        <strain evidence="3 4">FDAARGOS_640</strain>
    </source>
</reference>
<organism evidence="3 4">
    <name type="scientific">Dermabacter vaginalis</name>
    <dbReference type="NCBI Taxonomy" id="1630135"/>
    <lineage>
        <taxon>Bacteria</taxon>
        <taxon>Bacillati</taxon>
        <taxon>Actinomycetota</taxon>
        <taxon>Actinomycetes</taxon>
        <taxon>Micrococcales</taxon>
        <taxon>Dermabacteraceae</taxon>
        <taxon>Dermabacter</taxon>
    </lineage>
</organism>
<evidence type="ECO:0000313" key="3">
    <source>
        <dbReference type="EMBL" id="QEU11877.1"/>
    </source>
</evidence>
<dbReference type="Proteomes" id="UP000323865">
    <property type="component" value="Chromosome"/>
</dbReference>
<feature type="region of interest" description="Disordered" evidence="1">
    <location>
        <begin position="161"/>
        <end position="181"/>
    </location>
</feature>
<evidence type="ECO:0000256" key="2">
    <source>
        <dbReference type="SAM" id="Phobius"/>
    </source>
</evidence>
<feature type="transmembrane region" description="Helical" evidence="2">
    <location>
        <begin position="130"/>
        <end position="153"/>
    </location>
</feature>
<dbReference type="EMBL" id="CP044108">
    <property type="protein sequence ID" value="QEU11877.1"/>
    <property type="molecule type" value="Genomic_DNA"/>
</dbReference>
<feature type="transmembrane region" description="Helical" evidence="2">
    <location>
        <begin position="56"/>
        <end position="74"/>
    </location>
</feature>